<proteinExistence type="predicted"/>
<accession>A0A419W4F6</accession>
<name>A0A419W4F6_9BACT</name>
<gene>
    <name evidence="2" type="ORF">BC643_0680</name>
</gene>
<dbReference type="Proteomes" id="UP000283387">
    <property type="component" value="Unassembled WGS sequence"/>
</dbReference>
<keyword evidence="3" id="KW-1185">Reference proteome</keyword>
<dbReference type="AlphaFoldDB" id="A0A419W4F6"/>
<evidence type="ECO:0000313" key="2">
    <source>
        <dbReference type="EMBL" id="RKD90343.1"/>
    </source>
</evidence>
<dbReference type="EMBL" id="RAPN01000001">
    <property type="protein sequence ID" value="RKD90343.1"/>
    <property type="molecule type" value="Genomic_DNA"/>
</dbReference>
<organism evidence="2 3">
    <name type="scientific">Mangrovibacterium diazotrophicum</name>
    <dbReference type="NCBI Taxonomy" id="1261403"/>
    <lineage>
        <taxon>Bacteria</taxon>
        <taxon>Pseudomonadati</taxon>
        <taxon>Bacteroidota</taxon>
        <taxon>Bacteroidia</taxon>
        <taxon>Marinilabiliales</taxon>
        <taxon>Prolixibacteraceae</taxon>
        <taxon>Mangrovibacterium</taxon>
    </lineage>
</organism>
<keyword evidence="1" id="KW-0732">Signal</keyword>
<comment type="caution">
    <text evidence="2">The sequence shown here is derived from an EMBL/GenBank/DDBJ whole genome shotgun (WGS) entry which is preliminary data.</text>
</comment>
<dbReference type="Pfam" id="PF15892">
    <property type="entry name" value="BNR_4"/>
    <property type="match status" value="1"/>
</dbReference>
<evidence type="ECO:0000313" key="3">
    <source>
        <dbReference type="Proteomes" id="UP000283387"/>
    </source>
</evidence>
<feature type="chain" id="PRO_5019268090" evidence="1">
    <location>
        <begin position="35"/>
        <end position="495"/>
    </location>
</feature>
<feature type="signal peptide" evidence="1">
    <location>
        <begin position="1"/>
        <end position="34"/>
    </location>
</feature>
<dbReference type="OrthoDB" id="183671at2"/>
<reference evidence="2 3" key="1">
    <citation type="submission" date="2018-09" db="EMBL/GenBank/DDBJ databases">
        <title>Genomic Encyclopedia of Archaeal and Bacterial Type Strains, Phase II (KMG-II): from individual species to whole genera.</title>
        <authorList>
            <person name="Goeker M."/>
        </authorList>
    </citation>
    <scope>NUCLEOTIDE SEQUENCE [LARGE SCALE GENOMIC DNA]</scope>
    <source>
        <strain evidence="2 3">DSM 27148</strain>
    </source>
</reference>
<evidence type="ECO:0000256" key="1">
    <source>
        <dbReference type="SAM" id="SignalP"/>
    </source>
</evidence>
<dbReference type="RefSeq" id="WP_120271755.1">
    <property type="nucleotide sequence ID" value="NZ_RAPN01000001.1"/>
</dbReference>
<protein>
    <submittedName>
        <fullName evidence="2">Putative BNR repeat neuraminidase</fullName>
    </submittedName>
</protein>
<sequence>MNLNIIKAAVGKEWFAWSISCLLCILFSTSSVFAVDKLNQPTAVEIINTKANGFRGIWYMNQPSNDEYVYKYSGGMATYTAKHQPIAIYAEEVNKTFFCYGATDQANSTLYHAVSYYDHTTGEVTNPTIILDKKTTDAHDNPVISIDEDGYIWVFSTSHGTSRPSYITKSVKPFSIDEFELVHAMEIKNGQRVPFDNFSYFQVWYVKRKGFIALYTKYGPTGDHVIGFNTSKNGVEWNEWQELAHIGAGHYAISNAVDGKIEITFNYHPAGKGLNYRTNLYYLETTDFGKHWTTVAGEPVSLPLTNPENDALIRYFAKDGLNCYLKDLNNDADGNPVILVISSGGFEAGPKNDPRTWRIIRWKEGWEEIAVTTSDNNYDMGSIYVEDNEVYRIIAPTTQGPQAYNPGGEITMWSSSVGSEEWSRTLLTSGSVKNHNYVRRPVFAQPDFYGIWADGNGRKPSTSSLYYCTMDGTVFQLPEYFTEETSFPVKITGAQ</sequence>